<evidence type="ECO:0000256" key="7">
    <source>
        <dbReference type="ARBA" id="ARBA00022694"/>
    </source>
</evidence>
<dbReference type="PATRIC" id="fig|1550241.5.peg.319"/>
<dbReference type="Pfam" id="PF03481">
    <property type="entry name" value="Sua5_C"/>
    <property type="match status" value="1"/>
</dbReference>
<evidence type="ECO:0000256" key="6">
    <source>
        <dbReference type="ARBA" id="ARBA00022679"/>
    </source>
</evidence>
<name>A0A0F7FHN7_9CREN</name>
<dbReference type="KEGG" id="thf:MA03_01560"/>
<dbReference type="Pfam" id="PF01300">
    <property type="entry name" value="Sua5_yciO_yrdC"/>
    <property type="match status" value="1"/>
</dbReference>
<dbReference type="InterPro" id="IPR005145">
    <property type="entry name" value="Sua5_C"/>
</dbReference>
<dbReference type="InterPro" id="IPR038385">
    <property type="entry name" value="Sua5/YwlC_C"/>
</dbReference>
<dbReference type="RefSeq" id="WP_052883592.1">
    <property type="nucleotide sequence ID" value="NZ_CP009961.1"/>
</dbReference>
<feature type="binding site" evidence="14">
    <location>
        <position position="199"/>
    </location>
    <ligand>
        <name>ATP</name>
        <dbReference type="ChEBI" id="CHEBI:30616"/>
    </ligand>
</feature>
<dbReference type="InterPro" id="IPR050156">
    <property type="entry name" value="TC-AMP_synthase_SUA5"/>
</dbReference>
<dbReference type="PIRSF" id="PIRSF004930">
    <property type="entry name" value="Tln_factor_SUA5"/>
    <property type="match status" value="1"/>
</dbReference>
<protein>
    <recommendedName>
        <fullName evidence="4 13">Threonylcarbamoyl-AMP synthase</fullName>
        <shortName evidence="13">TC-AMP synthase</shortName>
        <ecNumber evidence="3 13">2.7.7.87</ecNumber>
    </recommendedName>
    <alternativeName>
        <fullName evidence="11 13">L-threonylcarbamoyladenylate synthase</fullName>
    </alternativeName>
</protein>
<comment type="catalytic activity">
    <reaction evidence="12 13">
        <text>L-threonine + hydrogencarbonate + ATP = L-threonylcarbamoyladenylate + diphosphate + H2O</text>
        <dbReference type="Rhea" id="RHEA:36407"/>
        <dbReference type="ChEBI" id="CHEBI:15377"/>
        <dbReference type="ChEBI" id="CHEBI:17544"/>
        <dbReference type="ChEBI" id="CHEBI:30616"/>
        <dbReference type="ChEBI" id="CHEBI:33019"/>
        <dbReference type="ChEBI" id="CHEBI:57926"/>
        <dbReference type="ChEBI" id="CHEBI:73682"/>
        <dbReference type="EC" id="2.7.7.87"/>
    </reaction>
</comment>
<dbReference type="PROSITE" id="PS51163">
    <property type="entry name" value="YRDC"/>
    <property type="match status" value="1"/>
</dbReference>
<dbReference type="PANTHER" id="PTHR17490">
    <property type="entry name" value="SUA5"/>
    <property type="match status" value="1"/>
</dbReference>
<comment type="subcellular location">
    <subcellularLocation>
        <location evidence="1 13">Cytoplasm</location>
    </subcellularLocation>
</comment>
<feature type="binding site" evidence="14">
    <location>
        <position position="155"/>
    </location>
    <ligand>
        <name>ATP</name>
        <dbReference type="ChEBI" id="CHEBI:30616"/>
    </ligand>
</feature>
<keyword evidence="7 13" id="KW-0819">tRNA processing</keyword>
<dbReference type="OrthoDB" id="39992at2157"/>
<comment type="function">
    <text evidence="13">Required for the formation of a threonylcarbamoyl group on adenosine at position 37 (t(6)A37) in tRNAs that read codons beginning with adenine.</text>
</comment>
<evidence type="ECO:0000256" key="1">
    <source>
        <dbReference type="ARBA" id="ARBA00004496"/>
    </source>
</evidence>
<dbReference type="GO" id="GO:0006450">
    <property type="term" value="P:regulation of translational fidelity"/>
    <property type="evidence" value="ECO:0007669"/>
    <property type="project" value="TreeGrafter"/>
</dbReference>
<feature type="binding site" evidence="14">
    <location>
        <position position="185"/>
    </location>
    <ligand>
        <name>L-threonine</name>
        <dbReference type="ChEBI" id="CHEBI:57926"/>
    </ligand>
</feature>
<evidence type="ECO:0000256" key="10">
    <source>
        <dbReference type="ARBA" id="ARBA00022840"/>
    </source>
</evidence>
<keyword evidence="9 13" id="KW-0547">Nucleotide-binding</keyword>
<dbReference type="GO" id="GO:0000049">
    <property type="term" value="F:tRNA binding"/>
    <property type="evidence" value="ECO:0007669"/>
    <property type="project" value="TreeGrafter"/>
</dbReference>
<organism evidence="16 17">
    <name type="scientific">Infirmifilum uzonense</name>
    <dbReference type="NCBI Taxonomy" id="1550241"/>
    <lineage>
        <taxon>Archaea</taxon>
        <taxon>Thermoproteota</taxon>
        <taxon>Thermoprotei</taxon>
        <taxon>Thermofilales</taxon>
        <taxon>Thermofilaceae</taxon>
        <taxon>Infirmifilum</taxon>
    </lineage>
</organism>
<feature type="binding site" evidence="14">
    <location>
        <position position="125"/>
    </location>
    <ligand>
        <name>L-threonine</name>
        <dbReference type="ChEBI" id="CHEBI:57926"/>
    </ligand>
</feature>
<sequence>MRPKTLILKVDPQNPSINVIREAARILAEGGLVAFPTETVYGLGAAADIREAVLKIFKVKNRPPDNPLILHLADPEWLPRVSRNIPSYAYKLIEKFWPGPLTLILPKAEQVLSEVTAGLPKVAVRVPAHRVAQLLIKELGKPVAAPSANRSGRPSPTHARHVIEDFNGQIDAIIDAGETLHGVESTILDITLWPPVLLRPGAIPIEEIEMTLGVKVTVPEFARGIRESEEAIAPGTKYRHYAPMAEMILVEAEDYKNLDKLVEKVKEIALKKISRGVKVGILCSDETAHRYEGLGLVVSLGPRSDSFIIARNLFKALRSMDELGVEFIVAEGFEEKGLGLTVMNRLRKASGHNVVNAV</sequence>
<evidence type="ECO:0000256" key="8">
    <source>
        <dbReference type="ARBA" id="ARBA00022695"/>
    </source>
</evidence>
<feature type="binding site" evidence="14">
    <location>
        <position position="145"/>
    </location>
    <ligand>
        <name>L-threonine</name>
        <dbReference type="ChEBI" id="CHEBI:57926"/>
    </ligand>
</feature>
<feature type="binding site" evidence="14">
    <location>
        <position position="71"/>
    </location>
    <ligand>
        <name>L-threonine</name>
        <dbReference type="ChEBI" id="CHEBI:57926"/>
    </ligand>
</feature>
<dbReference type="AlphaFoldDB" id="A0A0F7FHN7"/>
<keyword evidence="5 13" id="KW-0963">Cytoplasm</keyword>
<evidence type="ECO:0000256" key="3">
    <source>
        <dbReference type="ARBA" id="ARBA00012584"/>
    </source>
</evidence>
<feature type="binding site" evidence="14">
    <location>
        <position position="62"/>
    </location>
    <ligand>
        <name>ATP</name>
        <dbReference type="ChEBI" id="CHEBI:30616"/>
    </ligand>
</feature>
<keyword evidence="6 13" id="KW-0808">Transferase</keyword>
<keyword evidence="17" id="KW-1185">Reference proteome</keyword>
<accession>A0A0F7FHN7</accession>
<dbReference type="InterPro" id="IPR010923">
    <property type="entry name" value="T(6)A37_SUA5"/>
</dbReference>
<dbReference type="NCBIfam" id="TIGR00057">
    <property type="entry name" value="L-threonylcarbamoyladenylate synthase"/>
    <property type="match status" value="1"/>
</dbReference>
<dbReference type="FunFam" id="3.90.870.10:FF:000009">
    <property type="entry name" value="Threonylcarbamoyl-AMP synthase, putative"/>
    <property type="match status" value="1"/>
</dbReference>
<feature type="binding site" evidence="14">
    <location>
        <position position="66"/>
    </location>
    <ligand>
        <name>ATP</name>
        <dbReference type="ChEBI" id="CHEBI:30616"/>
    </ligand>
</feature>
<dbReference type="SUPFAM" id="SSF55821">
    <property type="entry name" value="YrdC/RibB"/>
    <property type="match status" value="1"/>
</dbReference>
<feature type="domain" description="YrdC-like" evidence="15">
    <location>
        <begin position="17"/>
        <end position="203"/>
    </location>
</feature>
<evidence type="ECO:0000256" key="9">
    <source>
        <dbReference type="ARBA" id="ARBA00022741"/>
    </source>
</evidence>
<dbReference type="GO" id="GO:0005524">
    <property type="term" value="F:ATP binding"/>
    <property type="evidence" value="ECO:0007669"/>
    <property type="project" value="UniProtKB-UniRule"/>
</dbReference>
<dbReference type="EMBL" id="CP009961">
    <property type="protein sequence ID" value="AKG38232.1"/>
    <property type="molecule type" value="Genomic_DNA"/>
</dbReference>
<dbReference type="InterPro" id="IPR017945">
    <property type="entry name" value="DHBP_synth_RibB-like_a/b_dom"/>
</dbReference>
<evidence type="ECO:0000256" key="4">
    <source>
        <dbReference type="ARBA" id="ARBA00015492"/>
    </source>
</evidence>
<dbReference type="EC" id="2.7.7.87" evidence="3 13"/>
<evidence type="ECO:0000256" key="2">
    <source>
        <dbReference type="ARBA" id="ARBA00007663"/>
    </source>
</evidence>
<dbReference type="GO" id="GO:0003725">
    <property type="term" value="F:double-stranded RNA binding"/>
    <property type="evidence" value="ECO:0007669"/>
    <property type="project" value="UniProtKB-UniRule"/>
</dbReference>
<dbReference type="GO" id="GO:0008033">
    <property type="term" value="P:tRNA processing"/>
    <property type="evidence" value="ECO:0007669"/>
    <property type="project" value="UniProtKB-KW"/>
</dbReference>
<feature type="binding site" evidence="14">
    <location>
        <position position="147"/>
    </location>
    <ligand>
        <name>ATP</name>
        <dbReference type="ChEBI" id="CHEBI:30616"/>
    </ligand>
</feature>
<reference evidence="16 17" key="1">
    <citation type="journal article" date="2015" name="Stand. Genomic Sci.">
        <title>Complete genome sequence of and proposal of Thermofilum uzonense sp. nov. a novel hyperthermophilic crenarchaeon and emended description of the genus Thermofilum.</title>
        <authorList>
            <person name="Toshchakov S.V."/>
            <person name="Korzhenkov A.A."/>
            <person name="Samarov N.I."/>
            <person name="Mazunin I.O."/>
            <person name="Mozhey O.I."/>
            <person name="Shmyr I.S."/>
            <person name="Derbikova K.S."/>
            <person name="Taranov E.A."/>
            <person name="Dominova I.N."/>
            <person name="Bonch-Osmolovskaya E.A."/>
            <person name="Patrushev M.V."/>
            <person name="Podosokorskaya O.A."/>
            <person name="Kublanov I.V."/>
        </authorList>
    </citation>
    <scope>NUCLEOTIDE SEQUENCE [LARGE SCALE GENOMIC DNA]</scope>
    <source>
        <strain evidence="16 17">1807-2</strain>
    </source>
</reference>
<dbReference type="Gene3D" id="3.40.50.11030">
    <property type="entry name" value="Threonylcarbamoyl-AMP synthase, C-terminal domain"/>
    <property type="match status" value="1"/>
</dbReference>
<comment type="similarity">
    <text evidence="2 13">Belongs to the SUA5 family.</text>
</comment>
<feature type="binding site" evidence="14">
    <location>
        <position position="39"/>
    </location>
    <ligand>
        <name>L-threonine</name>
        <dbReference type="ChEBI" id="CHEBI:57926"/>
    </ligand>
</feature>
<evidence type="ECO:0000259" key="15">
    <source>
        <dbReference type="PROSITE" id="PS51163"/>
    </source>
</evidence>
<evidence type="ECO:0000256" key="12">
    <source>
        <dbReference type="ARBA" id="ARBA00048366"/>
    </source>
</evidence>
<proteinExistence type="inferred from homology"/>
<gene>
    <name evidence="16" type="ORF">MA03_01560</name>
</gene>
<keyword evidence="8 13" id="KW-0548">Nucleotidyltransferase</keyword>
<dbReference type="Gene3D" id="3.90.870.10">
    <property type="entry name" value="DHBP synthase"/>
    <property type="match status" value="1"/>
</dbReference>
<feature type="binding site" evidence="14">
    <location>
        <position position="241"/>
    </location>
    <ligand>
        <name>ATP</name>
        <dbReference type="ChEBI" id="CHEBI:30616"/>
    </ligand>
</feature>
<evidence type="ECO:0000313" key="17">
    <source>
        <dbReference type="Proteomes" id="UP000067434"/>
    </source>
</evidence>
<keyword evidence="10 13" id="KW-0067">ATP-binding</keyword>
<dbReference type="GeneID" id="25400877"/>
<dbReference type="GO" id="GO:0061710">
    <property type="term" value="F:L-threonylcarbamoyladenylate synthase"/>
    <property type="evidence" value="ECO:0007669"/>
    <property type="project" value="UniProtKB-EC"/>
</dbReference>
<dbReference type="GO" id="GO:0005737">
    <property type="term" value="C:cytoplasm"/>
    <property type="evidence" value="ECO:0007669"/>
    <property type="project" value="UniProtKB-SubCell"/>
</dbReference>
<dbReference type="InterPro" id="IPR006070">
    <property type="entry name" value="Sua5-like_dom"/>
</dbReference>
<evidence type="ECO:0000256" key="13">
    <source>
        <dbReference type="PIRNR" id="PIRNR004930"/>
    </source>
</evidence>
<evidence type="ECO:0000256" key="14">
    <source>
        <dbReference type="PIRSR" id="PIRSR004930-1"/>
    </source>
</evidence>
<dbReference type="STRING" id="1550241.MA03_01560"/>
<evidence type="ECO:0000313" key="16">
    <source>
        <dbReference type="EMBL" id="AKG38232.1"/>
    </source>
</evidence>
<evidence type="ECO:0000256" key="11">
    <source>
        <dbReference type="ARBA" id="ARBA00029774"/>
    </source>
</evidence>
<evidence type="ECO:0000256" key="5">
    <source>
        <dbReference type="ARBA" id="ARBA00022490"/>
    </source>
</evidence>
<dbReference type="PANTHER" id="PTHR17490:SF16">
    <property type="entry name" value="THREONYLCARBAMOYL-AMP SYNTHASE"/>
    <property type="match status" value="1"/>
</dbReference>
<dbReference type="HOGENOM" id="CLU_031397_0_0_2"/>
<dbReference type="Proteomes" id="UP000067434">
    <property type="component" value="Chromosome"/>
</dbReference>